<dbReference type="EMBL" id="JBBPBM010000781">
    <property type="protein sequence ID" value="KAK8491633.1"/>
    <property type="molecule type" value="Genomic_DNA"/>
</dbReference>
<dbReference type="PANTHER" id="PTHR34681">
    <property type="entry name" value="UVEAL AUTOANTIGEN WITH COILED-COIL/ANKYRIN"/>
    <property type="match status" value="1"/>
</dbReference>
<sequence>MASSDSTPVTIPATLAPKKENITPVCSRIAELTDLKTTLNVEVEQLRTEFQGLRNTLHQQHEDVTASLRNLGLEEGAKEAEEPKVEEKDLEVEEPKEVEN</sequence>
<proteinExistence type="predicted"/>
<reference evidence="1 2" key="1">
    <citation type="journal article" date="2024" name="G3 (Bethesda)">
        <title>Genome assembly of Hibiscus sabdariffa L. provides insights into metabolisms of medicinal natural products.</title>
        <authorList>
            <person name="Kim T."/>
        </authorList>
    </citation>
    <scope>NUCLEOTIDE SEQUENCE [LARGE SCALE GENOMIC DNA]</scope>
    <source>
        <strain evidence="1">TK-2024</strain>
        <tissue evidence="1">Old leaves</tissue>
    </source>
</reference>
<evidence type="ECO:0000313" key="1">
    <source>
        <dbReference type="EMBL" id="KAK8491633.1"/>
    </source>
</evidence>
<dbReference type="Proteomes" id="UP001472677">
    <property type="component" value="Unassembled WGS sequence"/>
</dbReference>
<comment type="caution">
    <text evidence="1">The sequence shown here is derived from an EMBL/GenBank/DDBJ whole genome shotgun (WGS) entry which is preliminary data.</text>
</comment>
<keyword evidence="2" id="KW-1185">Reference proteome</keyword>
<accession>A0ABR2AFM0</accession>
<dbReference type="PANTHER" id="PTHR34681:SF2">
    <property type="entry name" value="UVEAL AUTOANTIGEN WITH COILED-COIL_ANKYRIN"/>
    <property type="match status" value="1"/>
</dbReference>
<evidence type="ECO:0000313" key="2">
    <source>
        <dbReference type="Proteomes" id="UP001472677"/>
    </source>
</evidence>
<gene>
    <name evidence="1" type="ORF">V6N12_073630</name>
</gene>
<protein>
    <submittedName>
        <fullName evidence="1">Uncharacterized protein</fullName>
    </submittedName>
</protein>
<organism evidence="1 2">
    <name type="scientific">Hibiscus sabdariffa</name>
    <name type="common">roselle</name>
    <dbReference type="NCBI Taxonomy" id="183260"/>
    <lineage>
        <taxon>Eukaryota</taxon>
        <taxon>Viridiplantae</taxon>
        <taxon>Streptophyta</taxon>
        <taxon>Embryophyta</taxon>
        <taxon>Tracheophyta</taxon>
        <taxon>Spermatophyta</taxon>
        <taxon>Magnoliopsida</taxon>
        <taxon>eudicotyledons</taxon>
        <taxon>Gunneridae</taxon>
        <taxon>Pentapetalae</taxon>
        <taxon>rosids</taxon>
        <taxon>malvids</taxon>
        <taxon>Malvales</taxon>
        <taxon>Malvaceae</taxon>
        <taxon>Malvoideae</taxon>
        <taxon>Hibiscus</taxon>
    </lineage>
</organism>
<name>A0ABR2AFM0_9ROSI</name>